<protein>
    <submittedName>
        <fullName evidence="1">Uncharacterized protein</fullName>
    </submittedName>
</protein>
<gene>
    <name evidence="1" type="ORF">PACLA_8A084815</name>
</gene>
<dbReference type="Proteomes" id="UP001152795">
    <property type="component" value="Unassembled WGS sequence"/>
</dbReference>
<evidence type="ECO:0000313" key="2">
    <source>
        <dbReference type="Proteomes" id="UP001152795"/>
    </source>
</evidence>
<evidence type="ECO:0000313" key="1">
    <source>
        <dbReference type="EMBL" id="CAB3998629.1"/>
    </source>
</evidence>
<organism evidence="1 2">
    <name type="scientific">Paramuricea clavata</name>
    <name type="common">Red gorgonian</name>
    <name type="synonym">Violescent sea-whip</name>
    <dbReference type="NCBI Taxonomy" id="317549"/>
    <lineage>
        <taxon>Eukaryota</taxon>
        <taxon>Metazoa</taxon>
        <taxon>Cnidaria</taxon>
        <taxon>Anthozoa</taxon>
        <taxon>Octocorallia</taxon>
        <taxon>Malacalcyonacea</taxon>
        <taxon>Plexauridae</taxon>
        <taxon>Paramuricea</taxon>
    </lineage>
</organism>
<comment type="caution">
    <text evidence="1">The sequence shown here is derived from an EMBL/GenBank/DDBJ whole genome shotgun (WGS) entry which is preliminary data.</text>
</comment>
<accession>A0A6S7H719</accession>
<keyword evidence="2" id="KW-1185">Reference proteome</keyword>
<reference evidence="1" key="1">
    <citation type="submission" date="2020-04" db="EMBL/GenBank/DDBJ databases">
        <authorList>
            <person name="Alioto T."/>
            <person name="Alioto T."/>
            <person name="Gomez Garrido J."/>
        </authorList>
    </citation>
    <scope>NUCLEOTIDE SEQUENCE</scope>
    <source>
        <strain evidence="1">A484AB</strain>
    </source>
</reference>
<dbReference type="AlphaFoldDB" id="A0A6S7H719"/>
<sequence length="119" mass="13575">MADDSTYWKLGGAVLAVGLLLMVILLPLSFSDVEYYEIAFVQRKSTGTVYTDEVYSGGRHLIGPDFKFKTYQADAHVVEFASSDLDVSTSDKLSIRLQAHMQYFLREEDLSELHRRFDK</sequence>
<dbReference type="EMBL" id="CACRXK020003402">
    <property type="protein sequence ID" value="CAB3998629.1"/>
    <property type="molecule type" value="Genomic_DNA"/>
</dbReference>
<feature type="non-terminal residue" evidence="1">
    <location>
        <position position="1"/>
    </location>
</feature>
<name>A0A6S7H719_PARCT</name>
<proteinExistence type="predicted"/>
<dbReference type="OrthoDB" id="5986675at2759"/>